<dbReference type="GO" id="GO:0006508">
    <property type="term" value="P:proteolysis"/>
    <property type="evidence" value="ECO:0007669"/>
    <property type="project" value="UniProtKB-KW"/>
</dbReference>
<keyword evidence="3" id="KW-0482">Metalloprotease</keyword>
<keyword evidence="2" id="KW-0472">Membrane</keyword>
<feature type="transmembrane region" description="Helical" evidence="2">
    <location>
        <begin position="232"/>
        <end position="251"/>
    </location>
</feature>
<feature type="transmembrane region" description="Helical" evidence="2">
    <location>
        <begin position="457"/>
        <end position="478"/>
    </location>
</feature>
<feature type="transmembrane region" description="Helical" evidence="2">
    <location>
        <begin position="812"/>
        <end position="835"/>
    </location>
</feature>
<keyword evidence="2" id="KW-0812">Transmembrane</keyword>
<comment type="caution">
    <text evidence="3">The sequence shown here is derived from an EMBL/GenBank/DDBJ whole genome shotgun (WGS) entry which is preliminary data.</text>
</comment>
<organism evidence="3 4">
    <name type="scientific">Blastococcus colisei</name>
    <dbReference type="NCBI Taxonomy" id="1564162"/>
    <lineage>
        <taxon>Bacteria</taxon>
        <taxon>Bacillati</taxon>
        <taxon>Actinomycetota</taxon>
        <taxon>Actinomycetes</taxon>
        <taxon>Geodermatophilales</taxon>
        <taxon>Geodermatophilaceae</taxon>
        <taxon>Blastococcus</taxon>
    </lineage>
</organism>
<feature type="transmembrane region" description="Helical" evidence="2">
    <location>
        <begin position="199"/>
        <end position="220"/>
    </location>
</feature>
<proteinExistence type="predicted"/>
<name>A0A543PGS3_9ACTN</name>
<evidence type="ECO:0000313" key="3">
    <source>
        <dbReference type="EMBL" id="TQN43275.1"/>
    </source>
</evidence>
<dbReference type="RefSeq" id="WP_142025791.1">
    <property type="nucleotide sequence ID" value="NZ_VFQE01000001.1"/>
</dbReference>
<evidence type="ECO:0000256" key="2">
    <source>
        <dbReference type="SAM" id="Phobius"/>
    </source>
</evidence>
<dbReference type="AlphaFoldDB" id="A0A543PGS3"/>
<evidence type="ECO:0000256" key="1">
    <source>
        <dbReference type="SAM" id="MobiDB-lite"/>
    </source>
</evidence>
<dbReference type="OrthoDB" id="4640801at2"/>
<keyword evidence="4" id="KW-1185">Reference proteome</keyword>
<keyword evidence="3" id="KW-0378">Hydrolase</keyword>
<feature type="transmembrane region" description="Helical" evidence="2">
    <location>
        <begin position="544"/>
        <end position="561"/>
    </location>
</feature>
<feature type="transmembrane region" description="Helical" evidence="2">
    <location>
        <begin position="161"/>
        <end position="178"/>
    </location>
</feature>
<evidence type="ECO:0000313" key="4">
    <source>
        <dbReference type="Proteomes" id="UP000319865"/>
    </source>
</evidence>
<keyword evidence="2" id="KW-1133">Transmembrane helix</keyword>
<feature type="transmembrane region" description="Helical" evidence="2">
    <location>
        <begin position="621"/>
        <end position="647"/>
    </location>
</feature>
<feature type="transmembrane region" description="Helical" evidence="2">
    <location>
        <begin position="568"/>
        <end position="584"/>
    </location>
</feature>
<reference evidence="3 4" key="1">
    <citation type="submission" date="2019-06" db="EMBL/GenBank/DDBJ databases">
        <title>Sequencing the genomes of 1000 actinobacteria strains.</title>
        <authorList>
            <person name="Klenk H.-P."/>
        </authorList>
    </citation>
    <scope>NUCLEOTIDE SEQUENCE [LARGE SCALE GENOMIC DNA]</scope>
    <source>
        <strain evidence="3 4">DSM 46837</strain>
    </source>
</reference>
<feature type="transmembrane region" description="Helical" evidence="2">
    <location>
        <begin position="735"/>
        <end position="754"/>
    </location>
</feature>
<dbReference type="EMBL" id="VFQE01000001">
    <property type="protein sequence ID" value="TQN43275.1"/>
    <property type="molecule type" value="Genomic_DNA"/>
</dbReference>
<feature type="transmembrane region" description="Helical" evidence="2">
    <location>
        <begin position="415"/>
        <end position="436"/>
    </location>
</feature>
<keyword evidence="3" id="KW-0645">Protease</keyword>
<feature type="transmembrane region" description="Helical" evidence="2">
    <location>
        <begin position="780"/>
        <end position="800"/>
    </location>
</feature>
<gene>
    <name evidence="3" type="ORF">FHU33_2713</name>
</gene>
<dbReference type="Proteomes" id="UP000319865">
    <property type="component" value="Unassembled WGS sequence"/>
</dbReference>
<feature type="transmembrane region" description="Helical" evidence="2">
    <location>
        <begin position="356"/>
        <end position="378"/>
    </location>
</feature>
<feature type="transmembrane region" description="Helical" evidence="2">
    <location>
        <begin position="703"/>
        <end position="723"/>
    </location>
</feature>
<feature type="region of interest" description="Disordered" evidence="1">
    <location>
        <begin position="1"/>
        <end position="22"/>
    </location>
</feature>
<dbReference type="GO" id="GO:0008237">
    <property type="term" value="F:metallopeptidase activity"/>
    <property type="evidence" value="ECO:0007669"/>
    <property type="project" value="UniProtKB-KW"/>
</dbReference>
<accession>A0A543PGS3</accession>
<sequence length="1074" mass="112618">MTSVAERGAVPQPAGDADGVHRLAPGTELLGEYRDSAYEEPKFLVQRSDGQAMQLPRLLYQVACSLDGRRDDEIAAVLSRESGADLTADEVAFLIEERLRPVGVVAPDRTAPDDPQDRAADIPLPVRSDLLLALRYRVGVIPAEVVWRIAGLFQPLFRRPVWTLLLAAFVAVDAWILLRGDLVDRMVAGLGEMGRRPGLLLVILGLTVLSGVLHEFGHVGACRYGGARPGDIGVGLYLVWPAFYSTVTDSYRLDRVGRLRTDLGGLYIDAIFMAGLGLVHLHTGEPWLLLALLGMHVEAAWQLLPSLRLDGYYILGDLVGVPDLFSYVKPALLSVLPGRPTHPAVRELKPRARRIIVLWVVAVVPTLLFWLAFFAVALPRLLPAAWQALLNYLQVVDRAARDGNIVTTVLGVTELLFLLLPWAGGVMALWMLVDVVGRRLADRSGLARLRPDTRAAVRRLASLAGLVTVGALLLVRVVHTASSRPATPDETTLTDSALAEVRGHDGDFAPGWRDWLLREQLVLFARGTGAFDRHATVVAGAREIAVLACAVLVVCLVALVGMRRLPPLAVGVPLVAILAMGPAVTMLATVGSGTVGVAWAAVGVLLVACTRRRGVAAVGTVAIAVGAATEPLLAVPLAAAIAVLLLARTGHPAGRHETPGHAAADHRGPRDLWRRIAASASSDRAGHARHAESTSAPGNPRRWLAVAVVLPLGAGAATLGAAAAGSPLDGSERMVLLLTATVVVLGGLVLRSLWPLRPFAAAAGSATVLAVLPWPASGDALALAVVTSGLLAVLMTAAFLRRPVANRPHPLHRAAVAVPAALLILAGTLFLPVAAPVPPHAALASWISAPDGPTGTVAVPAGLWGDLVRNGVPPSRLVRAGTDADADWTVVVGAPGPGTQPAATFAGGGTALTVEMSARARSEAIARARADQRAEVAARDQEAVQEQLVVLQAEQDAARRSLGGLLAERPGFVGSPHVLGALRDGSVDMRVLVVLASLTHEYAVTVADVPVAVGDDPALPRRHLLITSLGYAPVARPEVVAALTQRLTAWAPGIAPSEVTPGPEGVLVAWPPGA</sequence>
<protein>
    <submittedName>
        <fullName evidence="3">Putative peptide zinc metalloprotease protein</fullName>
    </submittedName>
</protein>